<proteinExistence type="inferred from homology"/>
<dbReference type="CDD" id="cd04725">
    <property type="entry name" value="OMP_decarboxylase_like"/>
    <property type="match status" value="1"/>
</dbReference>
<evidence type="ECO:0000256" key="4">
    <source>
        <dbReference type="ARBA" id="ARBA00022975"/>
    </source>
</evidence>
<comment type="caution">
    <text evidence="9">The sequence shown here is derived from an EMBL/GenBank/DDBJ whole genome shotgun (WGS) entry which is preliminary data.</text>
</comment>
<dbReference type="GO" id="GO:0006207">
    <property type="term" value="P:'de novo' pyrimidine nucleobase biosynthetic process"/>
    <property type="evidence" value="ECO:0007669"/>
    <property type="project" value="InterPro"/>
</dbReference>
<comment type="similarity">
    <text evidence="2 7">Belongs to the OMP decarboxylase family. Type 2 subfamily.</text>
</comment>
<comment type="pathway">
    <text evidence="1 7">Pyrimidine metabolism; UMP biosynthesis via de novo pathway; UMP from orotate: step 2/2.</text>
</comment>
<accession>A0A542XC12</accession>
<dbReference type="PANTHER" id="PTHR43375">
    <property type="entry name" value="OROTIDINE 5'-PHOSPHATE DECARBOXYLASE"/>
    <property type="match status" value="1"/>
</dbReference>
<evidence type="ECO:0000256" key="7">
    <source>
        <dbReference type="HAMAP-Rule" id="MF_01215"/>
    </source>
</evidence>
<dbReference type="PANTHER" id="PTHR43375:SF1">
    <property type="entry name" value="OROTIDINE 5'-PHOSPHATE DECARBOXYLASE"/>
    <property type="match status" value="1"/>
</dbReference>
<evidence type="ECO:0000313" key="9">
    <source>
        <dbReference type="EMBL" id="TQL33379.1"/>
    </source>
</evidence>
<dbReference type="AlphaFoldDB" id="A0A542XC12"/>
<dbReference type="SMART" id="SM00934">
    <property type="entry name" value="OMPdecase"/>
    <property type="match status" value="1"/>
</dbReference>
<dbReference type="InterPro" id="IPR011060">
    <property type="entry name" value="RibuloseP-bd_barrel"/>
</dbReference>
<dbReference type="InterPro" id="IPR013785">
    <property type="entry name" value="Aldolase_TIM"/>
</dbReference>
<keyword evidence="4 7" id="KW-0665">Pyrimidine biosynthesis</keyword>
<dbReference type="Proteomes" id="UP000318336">
    <property type="component" value="Unassembled WGS sequence"/>
</dbReference>
<dbReference type="EMBL" id="VFOK01000001">
    <property type="protein sequence ID" value="TQL33379.1"/>
    <property type="molecule type" value="Genomic_DNA"/>
</dbReference>
<dbReference type="GO" id="GO:0004590">
    <property type="term" value="F:orotidine-5'-phosphate decarboxylase activity"/>
    <property type="evidence" value="ECO:0007669"/>
    <property type="project" value="UniProtKB-UniRule"/>
</dbReference>
<evidence type="ECO:0000259" key="8">
    <source>
        <dbReference type="SMART" id="SM00934"/>
    </source>
</evidence>
<reference evidence="9 10" key="1">
    <citation type="submission" date="2019-06" db="EMBL/GenBank/DDBJ databases">
        <title>Sequencing the genomes of 1000 actinobacteria strains.</title>
        <authorList>
            <person name="Klenk H.-P."/>
        </authorList>
    </citation>
    <scope>NUCLEOTIDE SEQUENCE [LARGE SCALE GENOMIC DNA]</scope>
    <source>
        <strain evidence="9 10">DSM 24617</strain>
    </source>
</reference>
<gene>
    <name evidence="7" type="primary">pyrF</name>
    <name evidence="9" type="ORF">FB554_1522</name>
</gene>
<dbReference type="InterPro" id="IPR011995">
    <property type="entry name" value="OMPdecase_type-2"/>
</dbReference>
<evidence type="ECO:0000256" key="3">
    <source>
        <dbReference type="ARBA" id="ARBA00022793"/>
    </source>
</evidence>
<dbReference type="UniPathway" id="UPA00070">
    <property type="reaction ID" value="UER00120"/>
</dbReference>
<dbReference type="Gene3D" id="3.20.20.70">
    <property type="entry name" value="Aldolase class I"/>
    <property type="match status" value="1"/>
</dbReference>
<evidence type="ECO:0000313" key="10">
    <source>
        <dbReference type="Proteomes" id="UP000318336"/>
    </source>
</evidence>
<keyword evidence="10" id="KW-1185">Reference proteome</keyword>
<evidence type="ECO:0000256" key="5">
    <source>
        <dbReference type="ARBA" id="ARBA00023239"/>
    </source>
</evidence>
<keyword evidence="5 7" id="KW-0456">Lyase</keyword>
<dbReference type="OrthoDB" id="9808470at2"/>
<dbReference type="EC" id="4.1.1.23" evidence="7"/>
<dbReference type="NCBIfam" id="TIGR02127">
    <property type="entry name" value="pyrF_sub2"/>
    <property type="match status" value="1"/>
</dbReference>
<keyword evidence="3 7" id="KW-0210">Decarboxylase</keyword>
<name>A0A542XC12_9MICO</name>
<evidence type="ECO:0000256" key="1">
    <source>
        <dbReference type="ARBA" id="ARBA00004861"/>
    </source>
</evidence>
<dbReference type="Pfam" id="PF00215">
    <property type="entry name" value="OMPdecase"/>
    <property type="match status" value="1"/>
</dbReference>
<dbReference type="InterPro" id="IPR001754">
    <property type="entry name" value="OMPdeCOase_dom"/>
</dbReference>
<feature type="domain" description="Orotidine 5'-phosphate decarboxylase" evidence="8">
    <location>
        <begin position="18"/>
        <end position="279"/>
    </location>
</feature>
<dbReference type="RefSeq" id="WP_142005398.1">
    <property type="nucleotide sequence ID" value="NZ_CAJTBP010000001.1"/>
</dbReference>
<comment type="catalytic activity">
    <reaction evidence="6 7">
        <text>orotidine 5'-phosphate + H(+) = UMP + CO2</text>
        <dbReference type="Rhea" id="RHEA:11596"/>
        <dbReference type="ChEBI" id="CHEBI:15378"/>
        <dbReference type="ChEBI" id="CHEBI:16526"/>
        <dbReference type="ChEBI" id="CHEBI:57538"/>
        <dbReference type="ChEBI" id="CHEBI:57865"/>
        <dbReference type="EC" id="4.1.1.23"/>
    </reaction>
</comment>
<organism evidence="9 10">
    <name type="scientific">Barrientosiimonas humi</name>
    <dbReference type="NCBI Taxonomy" id="999931"/>
    <lineage>
        <taxon>Bacteria</taxon>
        <taxon>Bacillati</taxon>
        <taxon>Actinomycetota</taxon>
        <taxon>Actinomycetes</taxon>
        <taxon>Micrococcales</taxon>
        <taxon>Dermacoccaceae</taxon>
        <taxon>Barrientosiimonas</taxon>
    </lineage>
</organism>
<dbReference type="HAMAP" id="MF_01215">
    <property type="entry name" value="OMPdecase_type2"/>
    <property type="match status" value="1"/>
</dbReference>
<feature type="active site" description="Proton donor" evidence="7">
    <location>
        <position position="97"/>
    </location>
</feature>
<sequence>MSTTFGDRLEEAVTAYGPLCVGIDPHPQLLHRWGLDDDVEGLRRFGDTVVEALAGQVAIAKPQSAFFERHGSAGVAVLEHVLAMLREVGVLSLLDVKRGDVGSTMAAYAEAYLSDGSPLAADAITVSPFLGFGSLAPAFELADATGRGVFVLAMTSNPEGAQVQHARVAADAAGEGGVTVAEEIVSAVAERNAEGGGSGRFGSTGMVVGATVGKDIADLGLAQALADSRAPLLAPGLGAQGADAGDIARGFGPALPLVLPSSSRGILAAGPAPAGLRAAVRQQAAELAGG</sequence>
<protein>
    <recommendedName>
        <fullName evidence="7">Orotidine 5'-phosphate decarboxylase</fullName>
        <ecNumber evidence="7">4.1.1.23</ecNumber>
    </recommendedName>
    <alternativeName>
        <fullName evidence="7">OMP decarboxylase</fullName>
        <shortName evidence="7">OMPDCase</shortName>
        <shortName evidence="7">OMPdecase</shortName>
    </alternativeName>
</protein>
<dbReference type="GO" id="GO:0044205">
    <property type="term" value="P:'de novo' UMP biosynthetic process"/>
    <property type="evidence" value="ECO:0007669"/>
    <property type="project" value="UniProtKB-UniRule"/>
</dbReference>
<evidence type="ECO:0000256" key="2">
    <source>
        <dbReference type="ARBA" id="ARBA00008847"/>
    </source>
</evidence>
<evidence type="ECO:0000256" key="6">
    <source>
        <dbReference type="ARBA" id="ARBA00049157"/>
    </source>
</evidence>
<dbReference type="SUPFAM" id="SSF51366">
    <property type="entry name" value="Ribulose-phoshate binding barrel"/>
    <property type="match status" value="1"/>
</dbReference>